<feature type="transmembrane region" description="Helical" evidence="1">
    <location>
        <begin position="166"/>
        <end position="190"/>
    </location>
</feature>
<feature type="transmembrane region" description="Helical" evidence="1">
    <location>
        <begin position="137"/>
        <end position="160"/>
    </location>
</feature>
<evidence type="ECO:0000313" key="3">
    <source>
        <dbReference type="Proteomes" id="UP000317369"/>
    </source>
</evidence>
<dbReference type="KEGG" id="pcor:KS4_30940"/>
<sequence>MSKEQRERRLFKRARDRRIAQHCLLAVVCFGGGWWLWEMSWEVKYVAMVLGLVGVGFGVAAFWKWVSDVGEDEALRRWVDGPGVCGKCGYDVRACEDGRCSECGWVWPKGEVRLMREDVWDWRMGWRIDYLECEGKWLRVMLGVWLLLTVVMGVCGGLLLGRPFDLVGFATLFVLLATVTPWMNTGLNVVRIWQYMRRSEAGERELGGSCREREM</sequence>
<dbReference type="RefSeq" id="WP_145079707.1">
    <property type="nucleotide sequence ID" value="NZ_CP036425.1"/>
</dbReference>
<name>A0A517YXT2_9BACT</name>
<feature type="transmembrane region" description="Helical" evidence="1">
    <location>
        <begin position="43"/>
        <end position="66"/>
    </location>
</feature>
<reference evidence="2 3" key="1">
    <citation type="submission" date="2019-02" db="EMBL/GenBank/DDBJ databases">
        <title>Deep-cultivation of Planctomycetes and their phenomic and genomic characterization uncovers novel biology.</title>
        <authorList>
            <person name="Wiegand S."/>
            <person name="Jogler M."/>
            <person name="Boedeker C."/>
            <person name="Pinto D."/>
            <person name="Vollmers J."/>
            <person name="Rivas-Marin E."/>
            <person name="Kohn T."/>
            <person name="Peeters S.H."/>
            <person name="Heuer A."/>
            <person name="Rast P."/>
            <person name="Oberbeckmann S."/>
            <person name="Bunk B."/>
            <person name="Jeske O."/>
            <person name="Meyerdierks A."/>
            <person name="Storesund J.E."/>
            <person name="Kallscheuer N."/>
            <person name="Luecker S."/>
            <person name="Lage O.M."/>
            <person name="Pohl T."/>
            <person name="Merkel B.J."/>
            <person name="Hornburger P."/>
            <person name="Mueller R.-W."/>
            <person name="Bruemmer F."/>
            <person name="Labrenz M."/>
            <person name="Spormann A.M."/>
            <person name="Op den Camp H."/>
            <person name="Overmann J."/>
            <person name="Amann R."/>
            <person name="Jetten M.S.M."/>
            <person name="Mascher T."/>
            <person name="Medema M.H."/>
            <person name="Devos D.P."/>
            <person name="Kaster A.-K."/>
            <person name="Ovreas L."/>
            <person name="Rohde M."/>
            <person name="Galperin M.Y."/>
            <person name="Jogler C."/>
        </authorList>
    </citation>
    <scope>NUCLEOTIDE SEQUENCE [LARGE SCALE GENOMIC DNA]</scope>
    <source>
        <strain evidence="2 3">KS4</strain>
    </source>
</reference>
<dbReference type="EMBL" id="CP036425">
    <property type="protein sequence ID" value="QDU35017.1"/>
    <property type="molecule type" value="Genomic_DNA"/>
</dbReference>
<keyword evidence="3" id="KW-1185">Reference proteome</keyword>
<dbReference type="Proteomes" id="UP000317369">
    <property type="component" value="Chromosome"/>
</dbReference>
<feature type="transmembrane region" description="Helical" evidence="1">
    <location>
        <begin position="20"/>
        <end position="37"/>
    </location>
</feature>
<keyword evidence="1" id="KW-1133">Transmembrane helix</keyword>
<proteinExistence type="predicted"/>
<gene>
    <name evidence="2" type="ORF">KS4_30940</name>
</gene>
<protein>
    <recommendedName>
        <fullName evidence="4">Transmembrane protein</fullName>
    </recommendedName>
</protein>
<evidence type="ECO:0000256" key="1">
    <source>
        <dbReference type="SAM" id="Phobius"/>
    </source>
</evidence>
<organism evidence="2 3">
    <name type="scientific">Poriferisphaera corsica</name>
    <dbReference type="NCBI Taxonomy" id="2528020"/>
    <lineage>
        <taxon>Bacteria</taxon>
        <taxon>Pseudomonadati</taxon>
        <taxon>Planctomycetota</taxon>
        <taxon>Phycisphaerae</taxon>
        <taxon>Phycisphaerales</taxon>
        <taxon>Phycisphaeraceae</taxon>
        <taxon>Poriferisphaera</taxon>
    </lineage>
</organism>
<dbReference type="AlphaFoldDB" id="A0A517YXT2"/>
<evidence type="ECO:0008006" key="4">
    <source>
        <dbReference type="Google" id="ProtNLM"/>
    </source>
</evidence>
<evidence type="ECO:0000313" key="2">
    <source>
        <dbReference type="EMBL" id="QDU35017.1"/>
    </source>
</evidence>
<accession>A0A517YXT2</accession>
<keyword evidence="1" id="KW-0472">Membrane</keyword>
<keyword evidence="1" id="KW-0812">Transmembrane</keyword>